<feature type="compositionally biased region" description="Gly residues" evidence="1">
    <location>
        <begin position="109"/>
        <end position="123"/>
    </location>
</feature>
<keyword evidence="3" id="KW-1185">Reference proteome</keyword>
<accession>A0A176WTX6</accession>
<evidence type="ECO:0000313" key="2">
    <source>
        <dbReference type="EMBL" id="OAE35965.1"/>
    </source>
</evidence>
<dbReference type="EMBL" id="LVLJ01000012">
    <property type="protein sequence ID" value="OAE35965.1"/>
    <property type="molecule type" value="Genomic_DNA"/>
</dbReference>
<feature type="compositionally biased region" description="Acidic residues" evidence="1">
    <location>
        <begin position="136"/>
        <end position="145"/>
    </location>
</feature>
<dbReference type="Proteomes" id="UP000077202">
    <property type="component" value="Unassembled WGS sequence"/>
</dbReference>
<evidence type="ECO:0000313" key="3">
    <source>
        <dbReference type="Proteomes" id="UP000077202"/>
    </source>
</evidence>
<feature type="region of interest" description="Disordered" evidence="1">
    <location>
        <begin position="104"/>
        <end position="156"/>
    </location>
</feature>
<evidence type="ECO:0000256" key="1">
    <source>
        <dbReference type="SAM" id="MobiDB-lite"/>
    </source>
</evidence>
<feature type="region of interest" description="Disordered" evidence="1">
    <location>
        <begin position="265"/>
        <end position="289"/>
    </location>
</feature>
<feature type="region of interest" description="Disordered" evidence="1">
    <location>
        <begin position="47"/>
        <end position="85"/>
    </location>
</feature>
<gene>
    <name evidence="2" type="ORF">AXG93_93s1030</name>
</gene>
<feature type="compositionally biased region" description="Basic and acidic residues" evidence="1">
    <location>
        <begin position="272"/>
        <end position="282"/>
    </location>
</feature>
<protein>
    <submittedName>
        <fullName evidence="2">Uncharacterized protein</fullName>
    </submittedName>
</protein>
<comment type="caution">
    <text evidence="2">The sequence shown here is derived from an EMBL/GenBank/DDBJ whole genome shotgun (WGS) entry which is preliminary data.</text>
</comment>
<feature type="compositionally biased region" description="Low complexity" evidence="1">
    <location>
        <begin position="47"/>
        <end position="62"/>
    </location>
</feature>
<reference evidence="2" key="1">
    <citation type="submission" date="2016-03" db="EMBL/GenBank/DDBJ databases">
        <title>Mechanisms controlling the formation of the plant cell surface in tip-growing cells are functionally conserved among land plants.</title>
        <authorList>
            <person name="Honkanen S."/>
            <person name="Jones V.A."/>
            <person name="Morieri G."/>
            <person name="Champion C."/>
            <person name="Hetherington A.J."/>
            <person name="Kelly S."/>
            <person name="Saint-Marcoux D."/>
            <person name="Proust H."/>
            <person name="Prescott H."/>
            <person name="Dolan L."/>
        </authorList>
    </citation>
    <scope>NUCLEOTIDE SEQUENCE [LARGE SCALE GENOMIC DNA]</scope>
    <source>
        <tissue evidence="2">Whole gametophyte</tissue>
    </source>
</reference>
<sequence>MADERSSVLGVPCVASQDVDISIPVYNSSVLIGRSIDIVVNLQVRSGRSSADGSSGRRSALAVDSRENVVRRSRRRRGARGGAGAGLDEQAVAVGRVEDAGARLPGHDLGVGLGHELEPGGGDSEPDAVPARGREGEEDADDERDEDGRGLDDGAREVGVVAGGDWCGEQRERAEGDHVQNAIDDVGDVHLVHRVVGSGEVGVVAAQVARNVGSGKLRIVEPFRRDDAVVHLAALGRHAVDEVEHEDEPDECAQQHARHDLLGHPAHSVVGEQRRQRRECQKRPRRQQVGQIRGHVARAGVRRCLRRHAALLCSALLFRSSAPSVFDRGSERTSCCPLPAIYTPLALDRLVAHAGSSGLMIGQVGQFLHVYGSAPGCLAFGSSAPSAGGGGRQSGSISKTIHLLPNSRSSEFIVLNIFED</sequence>
<feature type="compositionally biased region" description="Basic and acidic residues" evidence="1">
    <location>
        <begin position="146"/>
        <end position="156"/>
    </location>
</feature>
<name>A0A176WTX6_MARPO</name>
<organism evidence="2 3">
    <name type="scientific">Marchantia polymorpha subsp. ruderalis</name>
    <dbReference type="NCBI Taxonomy" id="1480154"/>
    <lineage>
        <taxon>Eukaryota</taxon>
        <taxon>Viridiplantae</taxon>
        <taxon>Streptophyta</taxon>
        <taxon>Embryophyta</taxon>
        <taxon>Marchantiophyta</taxon>
        <taxon>Marchantiopsida</taxon>
        <taxon>Marchantiidae</taxon>
        <taxon>Marchantiales</taxon>
        <taxon>Marchantiaceae</taxon>
        <taxon>Marchantia</taxon>
    </lineage>
</organism>
<dbReference type="AlphaFoldDB" id="A0A176WTX6"/>
<proteinExistence type="predicted"/>